<gene>
    <name evidence="2" type="ORF">RM590_16120</name>
</gene>
<sequence length="140" mass="15794">MADGEECVIHGDPGLNSTVFRDGMPTALIDWDGCRPGRRLDDLAYMAWSWCILERMPIPITRQATLLRELHDGYGDFEPEPLLDAMVERQTEVADAETRILHDPGHTPERRAHALTAVEWATACRALVLQHRPLLLSALR</sequence>
<dbReference type="Pfam" id="PF01636">
    <property type="entry name" value="APH"/>
    <property type="match status" value="1"/>
</dbReference>
<accession>A0ABU2MR84</accession>
<protein>
    <submittedName>
        <fullName evidence="2">Phosphotransferase</fullName>
    </submittedName>
</protein>
<name>A0ABU2MR84_9ACTN</name>
<comment type="caution">
    <text evidence="2">The sequence shown here is derived from an EMBL/GenBank/DDBJ whole genome shotgun (WGS) entry which is preliminary data.</text>
</comment>
<feature type="domain" description="Aminoglycoside phosphotransferase" evidence="1">
    <location>
        <begin position="3"/>
        <end position="71"/>
    </location>
</feature>
<dbReference type="InterPro" id="IPR011009">
    <property type="entry name" value="Kinase-like_dom_sf"/>
</dbReference>
<evidence type="ECO:0000313" key="2">
    <source>
        <dbReference type="EMBL" id="MDT0344133.1"/>
    </source>
</evidence>
<dbReference type="RefSeq" id="WP_311705350.1">
    <property type="nucleotide sequence ID" value="NZ_JAVREL010000008.1"/>
</dbReference>
<dbReference type="EMBL" id="JAVREL010000008">
    <property type="protein sequence ID" value="MDT0344133.1"/>
    <property type="molecule type" value="Genomic_DNA"/>
</dbReference>
<keyword evidence="3" id="KW-1185">Reference proteome</keyword>
<organism evidence="2 3">
    <name type="scientific">Streptomyces litchfieldiae</name>
    <dbReference type="NCBI Taxonomy" id="3075543"/>
    <lineage>
        <taxon>Bacteria</taxon>
        <taxon>Bacillati</taxon>
        <taxon>Actinomycetota</taxon>
        <taxon>Actinomycetes</taxon>
        <taxon>Kitasatosporales</taxon>
        <taxon>Streptomycetaceae</taxon>
        <taxon>Streptomyces</taxon>
    </lineage>
</organism>
<evidence type="ECO:0000259" key="1">
    <source>
        <dbReference type="Pfam" id="PF01636"/>
    </source>
</evidence>
<dbReference type="SUPFAM" id="SSF56112">
    <property type="entry name" value="Protein kinase-like (PK-like)"/>
    <property type="match status" value="1"/>
</dbReference>
<dbReference type="Gene3D" id="3.90.1200.10">
    <property type="match status" value="1"/>
</dbReference>
<reference evidence="3" key="1">
    <citation type="submission" date="2023-07" db="EMBL/GenBank/DDBJ databases">
        <title>30 novel species of actinomycetes from the DSMZ collection.</title>
        <authorList>
            <person name="Nouioui I."/>
        </authorList>
    </citation>
    <scope>NUCLEOTIDE SEQUENCE [LARGE SCALE GENOMIC DNA]</scope>
    <source>
        <strain evidence="3">DSM 44938</strain>
    </source>
</reference>
<evidence type="ECO:0000313" key="3">
    <source>
        <dbReference type="Proteomes" id="UP001183246"/>
    </source>
</evidence>
<proteinExistence type="predicted"/>
<dbReference type="InterPro" id="IPR002575">
    <property type="entry name" value="Aminoglycoside_PTrfase"/>
</dbReference>
<dbReference type="Proteomes" id="UP001183246">
    <property type="component" value="Unassembled WGS sequence"/>
</dbReference>